<reference evidence="3 4" key="1">
    <citation type="journal article" date="2014" name="PLoS Genet.">
        <title>Phylogenetically driven sequencing of extremely halophilic archaea reveals strategies for static and dynamic osmo-response.</title>
        <authorList>
            <person name="Becker E.A."/>
            <person name="Seitzer P.M."/>
            <person name="Tritt A."/>
            <person name="Larsen D."/>
            <person name="Krusor M."/>
            <person name="Yao A.I."/>
            <person name="Wu D."/>
            <person name="Madern D."/>
            <person name="Eisen J.A."/>
            <person name="Darling A.E."/>
            <person name="Facciotti M.T."/>
        </authorList>
    </citation>
    <scope>NUCLEOTIDE SEQUENCE [LARGE SCALE GENOMIC DNA]</scope>
    <source>
        <strain evidence="3 4">DSM 18795</strain>
    </source>
</reference>
<evidence type="ECO:0000313" key="4">
    <source>
        <dbReference type="Proteomes" id="UP000011531"/>
    </source>
</evidence>
<dbReference type="InterPro" id="IPR024445">
    <property type="entry name" value="Tnp_ISXO2-like"/>
</dbReference>
<dbReference type="AlphaFoldDB" id="L9XPJ2"/>
<dbReference type="SMART" id="SM01126">
    <property type="entry name" value="DDE_Tnp_IS1595"/>
    <property type="match status" value="1"/>
</dbReference>
<name>L9XPJ2_9EURY</name>
<dbReference type="Proteomes" id="UP000011531">
    <property type="component" value="Unassembled WGS sequence"/>
</dbReference>
<sequence>MADMSHTQPAFGGMLRNLIDDGILELRTEPLDALVERRLKHLWEHTPCPQCGNRSIRTWENVDRVWCRSCQFKPAYTYGTPFSEKDLTCGEVLLAFILYADTLLSINQIAIVLDRAYNTIHTAIRDLEAALERGFPVVWNRLKQPYSGPLQVDESGKVCSGYKGQDPPRPGRARGGSSRSGRTRWQGRHGDQLTLVAACRDELTVIRAKKGIRYEGDLEPLITEAEDLSQPLGEVWTDGLQAYRWMEYDHRTVIHKEQYISPDGVHINQVECLWSLLHPWLRKFRGLSKHGLEQAAHTFGCVWSLNNIGASLFALIDCFTPGRFRSFA</sequence>
<dbReference type="NCBIfam" id="NF033547">
    <property type="entry name" value="transpos_IS1595"/>
    <property type="match status" value="1"/>
</dbReference>
<gene>
    <name evidence="3" type="ORF">C492_07870</name>
</gene>
<feature type="region of interest" description="Disordered" evidence="1">
    <location>
        <begin position="156"/>
        <end position="186"/>
    </location>
</feature>
<proteinExistence type="predicted"/>
<protein>
    <recommendedName>
        <fullName evidence="2">ISXO2-like transposase domain-containing protein</fullName>
    </recommendedName>
</protein>
<dbReference type="EMBL" id="AOIA01000057">
    <property type="protein sequence ID" value="ELY62498.1"/>
    <property type="molecule type" value="Genomic_DNA"/>
</dbReference>
<accession>L9XPJ2</accession>
<evidence type="ECO:0000256" key="1">
    <source>
        <dbReference type="SAM" id="MobiDB-lite"/>
    </source>
</evidence>
<feature type="domain" description="ISXO2-like transposase" evidence="2">
    <location>
        <begin position="145"/>
        <end position="291"/>
    </location>
</feature>
<evidence type="ECO:0000313" key="3">
    <source>
        <dbReference type="EMBL" id="ELY62498.1"/>
    </source>
</evidence>
<comment type="caution">
    <text evidence="3">The sequence shown here is derived from an EMBL/GenBank/DDBJ whole genome shotgun (WGS) entry which is preliminary data.</text>
</comment>
<organism evidence="3 4">
    <name type="scientific">Natronococcus jeotgali DSM 18795</name>
    <dbReference type="NCBI Taxonomy" id="1227498"/>
    <lineage>
        <taxon>Archaea</taxon>
        <taxon>Methanobacteriati</taxon>
        <taxon>Methanobacteriota</taxon>
        <taxon>Stenosarchaea group</taxon>
        <taxon>Halobacteria</taxon>
        <taxon>Halobacteriales</taxon>
        <taxon>Natrialbaceae</taxon>
        <taxon>Natronococcus</taxon>
    </lineage>
</organism>
<evidence type="ECO:0000259" key="2">
    <source>
        <dbReference type="SMART" id="SM01126"/>
    </source>
</evidence>
<keyword evidence="4" id="KW-1185">Reference proteome</keyword>